<feature type="region of interest" description="Disordered" evidence="1">
    <location>
        <begin position="1"/>
        <end position="37"/>
    </location>
</feature>
<gene>
    <name evidence="2" type="ORF">H9758_08105</name>
</gene>
<keyword evidence="2" id="KW-0238">DNA-binding</keyword>
<evidence type="ECO:0000256" key="1">
    <source>
        <dbReference type="SAM" id="MobiDB-lite"/>
    </source>
</evidence>
<dbReference type="InterPro" id="IPR046313">
    <property type="entry name" value="DUF6465"/>
</dbReference>
<protein>
    <submittedName>
        <fullName evidence="2">DNA-binding protein</fullName>
    </submittedName>
</protein>
<evidence type="ECO:0000313" key="2">
    <source>
        <dbReference type="EMBL" id="HJC34540.1"/>
    </source>
</evidence>
<reference evidence="2" key="2">
    <citation type="submission" date="2021-04" db="EMBL/GenBank/DDBJ databases">
        <authorList>
            <person name="Gilroy R."/>
        </authorList>
    </citation>
    <scope>NUCLEOTIDE SEQUENCE</scope>
    <source>
        <strain evidence="2">ChiW19-954</strain>
    </source>
</reference>
<dbReference type="Proteomes" id="UP000823890">
    <property type="component" value="Unassembled WGS sequence"/>
</dbReference>
<dbReference type="Pfam" id="PF20069">
    <property type="entry name" value="DUF6465"/>
    <property type="match status" value="1"/>
</dbReference>
<feature type="compositionally biased region" description="Basic and acidic residues" evidence="1">
    <location>
        <begin position="17"/>
        <end position="37"/>
    </location>
</feature>
<name>A0A9D2NLF6_9FIRM</name>
<feature type="region of interest" description="Disordered" evidence="1">
    <location>
        <begin position="84"/>
        <end position="127"/>
    </location>
</feature>
<proteinExistence type="predicted"/>
<dbReference type="AlphaFoldDB" id="A0A9D2NLF6"/>
<feature type="compositionally biased region" description="Low complexity" evidence="1">
    <location>
        <begin position="105"/>
        <end position="117"/>
    </location>
</feature>
<organism evidence="2 3">
    <name type="scientific">Candidatus Mediterraneibacter faecipullorum</name>
    <dbReference type="NCBI Taxonomy" id="2838670"/>
    <lineage>
        <taxon>Bacteria</taxon>
        <taxon>Bacillati</taxon>
        <taxon>Bacillota</taxon>
        <taxon>Clostridia</taxon>
        <taxon>Lachnospirales</taxon>
        <taxon>Lachnospiraceae</taxon>
        <taxon>Mediterraneibacter</taxon>
    </lineage>
</organism>
<evidence type="ECO:0000313" key="3">
    <source>
        <dbReference type="Proteomes" id="UP000823890"/>
    </source>
</evidence>
<accession>A0A9D2NLF6</accession>
<reference evidence="2" key="1">
    <citation type="journal article" date="2021" name="PeerJ">
        <title>Extensive microbial diversity within the chicken gut microbiome revealed by metagenomics and culture.</title>
        <authorList>
            <person name="Gilroy R."/>
            <person name="Ravi A."/>
            <person name="Getino M."/>
            <person name="Pursley I."/>
            <person name="Horton D.L."/>
            <person name="Alikhan N.F."/>
            <person name="Baker D."/>
            <person name="Gharbi K."/>
            <person name="Hall N."/>
            <person name="Watson M."/>
            <person name="Adriaenssens E.M."/>
            <person name="Foster-Nyarko E."/>
            <person name="Jarju S."/>
            <person name="Secka A."/>
            <person name="Antonio M."/>
            <person name="Oren A."/>
            <person name="Chaudhuri R.R."/>
            <person name="La Ragione R."/>
            <person name="Hildebrand F."/>
            <person name="Pallen M.J."/>
        </authorList>
    </citation>
    <scope>NUCLEOTIDE SEQUENCE</scope>
    <source>
        <strain evidence="2">ChiW19-954</strain>
    </source>
</reference>
<feature type="compositionally biased region" description="Low complexity" evidence="1">
    <location>
        <begin position="1"/>
        <end position="16"/>
    </location>
</feature>
<comment type="caution">
    <text evidence="2">The sequence shown here is derived from an EMBL/GenBank/DDBJ whole genome shotgun (WGS) entry which is preliminary data.</text>
</comment>
<dbReference type="GO" id="GO:0003677">
    <property type="term" value="F:DNA binding"/>
    <property type="evidence" value="ECO:0007669"/>
    <property type="project" value="UniProtKB-KW"/>
</dbReference>
<dbReference type="EMBL" id="DWWO01000101">
    <property type="protein sequence ID" value="HJC34540.1"/>
    <property type="molecule type" value="Genomic_DNA"/>
</dbReference>
<sequence>MAVKKTNSTVKTAAKAVKAEPVKTEKKTVKAEPAKTETKAAKAETVKAADKTVKAESAKAIETKKDTTKKLETKAAVLVDTPAEKAEEKKTTTAKKTAAKKTTAKKTTAAKTTAAKKATTKKAAAKKAEIKTEMYLQFAGKEYSQEEILQKVKDIWTYDLNQNVDDIKDVQLYLKPEESAAYYVVNGVESGKVIL</sequence>